<sequence length="79" mass="7564">QPGGGAAAGAGAVDEGGVAGARVCSAGEAAGGGAGVWGAEGGEVVEVVLECSGSGDGVREVVVLEAEEEEVDMRRSYGW</sequence>
<keyword evidence="2" id="KW-1185">Reference proteome</keyword>
<dbReference type="AlphaFoldDB" id="A0AAD5WZ01"/>
<feature type="non-terminal residue" evidence="1">
    <location>
        <position position="1"/>
    </location>
</feature>
<organism evidence="1 2">
    <name type="scientific">Rhizophlyctis rosea</name>
    <dbReference type="NCBI Taxonomy" id="64517"/>
    <lineage>
        <taxon>Eukaryota</taxon>
        <taxon>Fungi</taxon>
        <taxon>Fungi incertae sedis</taxon>
        <taxon>Chytridiomycota</taxon>
        <taxon>Chytridiomycota incertae sedis</taxon>
        <taxon>Chytridiomycetes</taxon>
        <taxon>Rhizophlyctidales</taxon>
        <taxon>Rhizophlyctidaceae</taxon>
        <taxon>Rhizophlyctis</taxon>
    </lineage>
</organism>
<dbReference type="Proteomes" id="UP001212841">
    <property type="component" value="Unassembled WGS sequence"/>
</dbReference>
<evidence type="ECO:0000313" key="1">
    <source>
        <dbReference type="EMBL" id="KAJ3047127.1"/>
    </source>
</evidence>
<reference evidence="1" key="1">
    <citation type="submission" date="2020-05" db="EMBL/GenBank/DDBJ databases">
        <title>Phylogenomic resolution of chytrid fungi.</title>
        <authorList>
            <person name="Stajich J.E."/>
            <person name="Amses K."/>
            <person name="Simmons R."/>
            <person name="Seto K."/>
            <person name="Myers J."/>
            <person name="Bonds A."/>
            <person name="Quandt C.A."/>
            <person name="Barry K."/>
            <person name="Liu P."/>
            <person name="Grigoriev I."/>
            <person name="Longcore J.E."/>
            <person name="James T.Y."/>
        </authorList>
    </citation>
    <scope>NUCLEOTIDE SEQUENCE</scope>
    <source>
        <strain evidence="1">JEL0318</strain>
    </source>
</reference>
<evidence type="ECO:0000313" key="2">
    <source>
        <dbReference type="Proteomes" id="UP001212841"/>
    </source>
</evidence>
<accession>A0AAD5WZ01</accession>
<protein>
    <submittedName>
        <fullName evidence="1">Uncharacterized protein</fullName>
    </submittedName>
</protein>
<comment type="caution">
    <text evidence="1">The sequence shown here is derived from an EMBL/GenBank/DDBJ whole genome shotgun (WGS) entry which is preliminary data.</text>
</comment>
<dbReference type="EMBL" id="JADGJD010001022">
    <property type="protein sequence ID" value="KAJ3047127.1"/>
    <property type="molecule type" value="Genomic_DNA"/>
</dbReference>
<proteinExistence type="predicted"/>
<gene>
    <name evidence="1" type="ORF">HK097_000212</name>
</gene>
<name>A0AAD5WZ01_9FUNG</name>